<sequence length="1009" mass="111671">MLAHRVRPVSQQTRERYLGSPKASSYSSALTQESAYLSSVVRTRRFSLLDSDLASSYTRRASKTMASATFTYFPGAVNGSKQKNGALKEGSLQLLTIPEESSSCSSSGQLKRSVREPLLCALVALLLLATLAASCAVLVYVELHYRWSFPLRVDCDLEHKGAMVDYARCLRRGNHKLQSKRAAHQLSSATVNIRCRYVAADGFLPTCFFPESYGYVKQSEELHADGSGFTAHLKRPDLPPLFGGEFSEVAVNVSFVTTTRLRLQIVPEGDEGQSIGYRSDYKNARVNGEDTQYEVQESEPGKPFGIIVRRKGNGTVIFDTTLPGTLLSEQFLQVSTRLPTSNVFGLGGFSHKKTLRQDLNWNTITFFNKRNHHKPIEFFGVHPFYLTIEEDGKASGVFLRNASPMDATIQPEKVITFRATGGVLDFDIFLGDTPDSVVRQYTELVGRPAMPPLWALGQHVSLHPSVPLSHVEPLLEGLRTAGIDVAALHLNEGFASGRVDANVLEEIRKLREELKSSDVKFLLTVDPVSPLAAGTKLPLIWNDIQEAANTQNHTFVDFTSPDAEEKWEENCRLLQEKTGFDGLILDLNEPTYPLDANGTKTRCPRNKWNNPPYVVGQYWEGGMFDNSLCGHANPSAGIHYNLPNLYGYHHAEMTWKSLISLNPRIKGSRPMILTRATFSGSGSFGGHWFEEPQCSWESLRKAIVKAVEFSMFGVPMVGGYCHWSEEPEDSRVAWLQASALFPLSIQRIQGEAEGNATSSRVLNASAAALAVRKRLLPYLYTLFYEAHTTGSSVLRAPFYEFPGDPYAVNVSYQFMLGGAVLVSPRVEEEGPGVNGYLPAGHWCDFYKGEATNLAQGANATLEGTNIPIHVRGGSIVPLLHITGNENPQPESLELFVAPDEKGEASGFLYWDDGITFYDDMTKAPQIRMKFSLSKEPNVSTLAMELEEDSYQGPIKPVIKAVTICNSPSPHSVVLDGKAPVRTYHNTQFKVLKLGELAMDVKKHIITIQY</sequence>
<comment type="caution">
    <text evidence="8">The sequence shown here is derived from an EMBL/GenBank/DDBJ whole genome shotgun (WGS) entry which is preliminary data.</text>
</comment>
<organism evidence="8 9">
    <name type="scientific">Amblyomma americanum</name>
    <name type="common">Lone star tick</name>
    <dbReference type="NCBI Taxonomy" id="6943"/>
    <lineage>
        <taxon>Eukaryota</taxon>
        <taxon>Metazoa</taxon>
        <taxon>Ecdysozoa</taxon>
        <taxon>Arthropoda</taxon>
        <taxon>Chelicerata</taxon>
        <taxon>Arachnida</taxon>
        <taxon>Acari</taxon>
        <taxon>Parasitiformes</taxon>
        <taxon>Ixodida</taxon>
        <taxon>Ixodoidea</taxon>
        <taxon>Ixodidae</taxon>
        <taxon>Amblyomminae</taxon>
        <taxon>Amblyomma</taxon>
    </lineage>
</organism>
<reference evidence="8 9" key="1">
    <citation type="journal article" date="2023" name="Arcadia Sci">
        <title>De novo assembly of a long-read Amblyomma americanum tick genome.</title>
        <authorList>
            <person name="Chou S."/>
            <person name="Poskanzer K.E."/>
            <person name="Rollins M."/>
            <person name="Thuy-Boun P.S."/>
        </authorList>
    </citation>
    <scope>NUCLEOTIDE SEQUENCE [LARGE SCALE GENOMIC DNA]</scope>
    <source>
        <strain evidence="8">F_SG_1</strain>
        <tissue evidence="8">Salivary glands</tissue>
    </source>
</reference>
<dbReference type="PANTHER" id="PTHR22762">
    <property type="entry name" value="ALPHA-GLUCOSIDASE"/>
    <property type="match status" value="1"/>
</dbReference>
<evidence type="ECO:0000313" key="8">
    <source>
        <dbReference type="EMBL" id="KAK8762469.1"/>
    </source>
</evidence>
<keyword evidence="5" id="KW-0812">Transmembrane</keyword>
<feature type="transmembrane region" description="Helical" evidence="5">
    <location>
        <begin position="118"/>
        <end position="141"/>
    </location>
</feature>
<keyword evidence="2" id="KW-0325">Glycoprotein</keyword>
<keyword evidence="5" id="KW-0472">Membrane</keyword>
<dbReference type="SUPFAM" id="SSF51011">
    <property type="entry name" value="Glycosyl hydrolase domain"/>
    <property type="match status" value="1"/>
</dbReference>
<proteinExistence type="inferred from homology"/>
<dbReference type="PANTHER" id="PTHR22762:SF133">
    <property type="entry name" value="P-TYPE DOMAIN-CONTAINING PROTEIN"/>
    <property type="match status" value="1"/>
</dbReference>
<keyword evidence="9" id="KW-1185">Reference proteome</keyword>
<dbReference type="InterPro" id="IPR013780">
    <property type="entry name" value="Glyco_hydro_b"/>
</dbReference>
<evidence type="ECO:0000259" key="7">
    <source>
        <dbReference type="Pfam" id="PF21365"/>
    </source>
</evidence>
<dbReference type="Pfam" id="PF01055">
    <property type="entry name" value="Glyco_hydro_31_2nd"/>
    <property type="match status" value="1"/>
</dbReference>
<dbReference type="InterPro" id="IPR048395">
    <property type="entry name" value="Glyco_hydro_31_C"/>
</dbReference>
<dbReference type="Pfam" id="PF21365">
    <property type="entry name" value="Glyco_hydro_31_3rd"/>
    <property type="match status" value="1"/>
</dbReference>
<dbReference type="Gene3D" id="2.60.40.1180">
    <property type="entry name" value="Golgi alpha-mannosidase II"/>
    <property type="match status" value="2"/>
</dbReference>
<dbReference type="InterPro" id="IPR000322">
    <property type="entry name" value="Glyco_hydro_31_TIM"/>
</dbReference>
<keyword evidence="5" id="KW-1133">Transmembrane helix</keyword>
<keyword evidence="3" id="KW-0378">Hydrolase</keyword>
<dbReference type="GO" id="GO:0090599">
    <property type="term" value="F:alpha-glucosidase activity"/>
    <property type="evidence" value="ECO:0007669"/>
    <property type="project" value="UniProtKB-ARBA"/>
</dbReference>
<keyword evidence="3" id="KW-0326">Glycosidase</keyword>
<evidence type="ECO:0000256" key="2">
    <source>
        <dbReference type="ARBA" id="ARBA00023180"/>
    </source>
</evidence>
<protein>
    <submittedName>
        <fullName evidence="8">Uncharacterized protein</fullName>
    </submittedName>
</protein>
<dbReference type="GO" id="GO:0005975">
    <property type="term" value="P:carbohydrate metabolic process"/>
    <property type="evidence" value="ECO:0007669"/>
    <property type="project" value="InterPro"/>
</dbReference>
<dbReference type="AlphaFoldDB" id="A0AAQ4DJ29"/>
<accession>A0AAQ4DJ29</accession>
<name>A0AAQ4DJ29_AMBAM</name>
<evidence type="ECO:0000256" key="3">
    <source>
        <dbReference type="RuleBase" id="RU361185"/>
    </source>
</evidence>
<dbReference type="InterPro" id="IPR011013">
    <property type="entry name" value="Gal_mutarotase_sf_dom"/>
</dbReference>
<dbReference type="SUPFAM" id="SSF51445">
    <property type="entry name" value="(Trans)glycosidases"/>
    <property type="match status" value="1"/>
</dbReference>
<comment type="similarity">
    <text evidence="1 3">Belongs to the glycosyl hydrolase 31 family.</text>
</comment>
<feature type="region of interest" description="Disordered" evidence="4">
    <location>
        <begin position="1"/>
        <end position="23"/>
    </location>
</feature>
<dbReference type="CDD" id="cd14752">
    <property type="entry name" value="GH31_N"/>
    <property type="match status" value="1"/>
</dbReference>
<evidence type="ECO:0000313" key="9">
    <source>
        <dbReference type="Proteomes" id="UP001321473"/>
    </source>
</evidence>
<dbReference type="SUPFAM" id="SSF74650">
    <property type="entry name" value="Galactose mutarotase-like"/>
    <property type="match status" value="1"/>
</dbReference>
<evidence type="ECO:0000256" key="5">
    <source>
        <dbReference type="SAM" id="Phobius"/>
    </source>
</evidence>
<dbReference type="GO" id="GO:0030246">
    <property type="term" value="F:carbohydrate binding"/>
    <property type="evidence" value="ECO:0007669"/>
    <property type="project" value="InterPro"/>
</dbReference>
<evidence type="ECO:0000256" key="4">
    <source>
        <dbReference type="SAM" id="MobiDB-lite"/>
    </source>
</evidence>
<dbReference type="Gene3D" id="3.20.20.80">
    <property type="entry name" value="Glycosidases"/>
    <property type="match status" value="1"/>
</dbReference>
<dbReference type="InterPro" id="IPR017853">
    <property type="entry name" value="GH"/>
</dbReference>
<feature type="domain" description="Glycoside hydrolase family 31 TIM barrel" evidence="6">
    <location>
        <begin position="448"/>
        <end position="782"/>
    </location>
</feature>
<gene>
    <name evidence="8" type="ORF">V5799_026263</name>
</gene>
<evidence type="ECO:0000256" key="1">
    <source>
        <dbReference type="ARBA" id="ARBA00007806"/>
    </source>
</evidence>
<dbReference type="EMBL" id="JARKHS020030078">
    <property type="protein sequence ID" value="KAK8762469.1"/>
    <property type="molecule type" value="Genomic_DNA"/>
</dbReference>
<dbReference type="Gene3D" id="2.60.40.1760">
    <property type="entry name" value="glycosyl hydrolase (family 31)"/>
    <property type="match status" value="1"/>
</dbReference>
<dbReference type="Proteomes" id="UP001321473">
    <property type="component" value="Unassembled WGS sequence"/>
</dbReference>
<feature type="domain" description="Glycosyl hydrolase family 31 C-terminal" evidence="7">
    <location>
        <begin position="790"/>
        <end position="876"/>
    </location>
</feature>
<evidence type="ECO:0000259" key="6">
    <source>
        <dbReference type="Pfam" id="PF01055"/>
    </source>
</evidence>